<keyword evidence="2" id="KW-1185">Reference proteome</keyword>
<feature type="non-terminal residue" evidence="1">
    <location>
        <position position="1"/>
    </location>
</feature>
<feature type="non-terminal residue" evidence="1">
    <location>
        <position position="56"/>
    </location>
</feature>
<dbReference type="AlphaFoldDB" id="A0A813A1U8"/>
<evidence type="ECO:0000313" key="1">
    <source>
        <dbReference type="EMBL" id="CAE7846860.1"/>
    </source>
</evidence>
<proteinExistence type="predicted"/>
<gene>
    <name evidence="1" type="ORF">SNEC2469_LOCUS26094</name>
</gene>
<evidence type="ECO:0000313" key="2">
    <source>
        <dbReference type="Proteomes" id="UP000601435"/>
    </source>
</evidence>
<reference evidence="1" key="1">
    <citation type="submission" date="2021-02" db="EMBL/GenBank/DDBJ databases">
        <authorList>
            <person name="Dougan E. K."/>
            <person name="Rhodes N."/>
            <person name="Thang M."/>
            <person name="Chan C."/>
        </authorList>
    </citation>
    <scope>NUCLEOTIDE SEQUENCE</scope>
</reference>
<name>A0A813A1U8_9DINO</name>
<dbReference type="EMBL" id="CAJNJA010052473">
    <property type="protein sequence ID" value="CAE7846860.1"/>
    <property type="molecule type" value="Genomic_DNA"/>
</dbReference>
<protein>
    <submittedName>
        <fullName evidence="1">Uncharacterized protein</fullName>
    </submittedName>
</protein>
<comment type="caution">
    <text evidence="1">The sequence shown here is derived from an EMBL/GenBank/DDBJ whole genome shotgun (WGS) entry which is preliminary data.</text>
</comment>
<dbReference type="Proteomes" id="UP000601435">
    <property type="component" value="Unassembled WGS sequence"/>
</dbReference>
<organism evidence="1 2">
    <name type="scientific">Symbiodinium necroappetens</name>
    <dbReference type="NCBI Taxonomy" id="1628268"/>
    <lineage>
        <taxon>Eukaryota</taxon>
        <taxon>Sar</taxon>
        <taxon>Alveolata</taxon>
        <taxon>Dinophyceae</taxon>
        <taxon>Suessiales</taxon>
        <taxon>Symbiodiniaceae</taxon>
        <taxon>Symbiodinium</taxon>
    </lineage>
</organism>
<accession>A0A813A1U8</accession>
<sequence length="56" mass="5991">ACGNLQRGGHLALRVMQFPAHRVLPFLLLPAWTSLRLLPVCPLPSGESSPVAVESS</sequence>